<dbReference type="CDD" id="cd05256">
    <property type="entry name" value="UDP_AE_SDR_e"/>
    <property type="match status" value="1"/>
</dbReference>
<evidence type="ECO:0000313" key="3">
    <source>
        <dbReference type="EMBL" id="PAV09117.1"/>
    </source>
</evidence>
<proteinExistence type="inferred from homology"/>
<dbReference type="InterPro" id="IPR036291">
    <property type="entry name" value="NAD(P)-bd_dom_sf"/>
</dbReference>
<accession>A0AAX0Q746</accession>
<dbReference type="Gene3D" id="3.40.50.720">
    <property type="entry name" value="NAD(P)-binding Rossmann-like Domain"/>
    <property type="match status" value="1"/>
</dbReference>
<dbReference type="AlphaFoldDB" id="A0AAX0Q746"/>
<organism evidence="3 4">
    <name type="scientific">Methanocorpusculum parvum</name>
    <dbReference type="NCBI Taxonomy" id="2193"/>
    <lineage>
        <taxon>Archaea</taxon>
        <taxon>Methanobacteriati</taxon>
        <taxon>Methanobacteriota</taxon>
        <taxon>Stenosarchaea group</taxon>
        <taxon>Methanomicrobia</taxon>
        <taxon>Methanomicrobiales</taxon>
        <taxon>Methanocorpusculaceae</taxon>
        <taxon>Methanocorpusculum</taxon>
    </lineage>
</organism>
<dbReference type="RefSeq" id="WP_095642275.1">
    <property type="nucleotide sequence ID" value="NZ_LMVO01000023.1"/>
</dbReference>
<sequence length="307" mass="33280">MQYLITGGAGFIASHIAEELIRQNHDVTLLDDMSAGNVRNIQSGAEFIKGSVTDRPLLSEICKTHAFEGIFHLAAVASVQKSIEDPLLVHEVNATGTLNILSAAKEHGIRKVVLSASAAAYGDNPVFPKREDMLPEPLSPYAVSKIAGEMYCRNFADLFGVGTTALRYFNVFGPRQDPNAEYAAVIPKFTEKIVGGKNPVIYGDGNQTRDFVFVKDVVYANILAMNSATCGTFNIGTGIQTSLNDLAAMIMRAAGISCDIIYEAPRPGDIRYSVADITKAKQELGYAPKYSIEDGIKETVGYFRDIL</sequence>
<reference evidence="3 4" key="1">
    <citation type="journal article" date="2017" name="BMC Genomics">
        <title>Genomic analysis of methanogenic archaea reveals a shift towards energy conservation.</title>
        <authorList>
            <person name="Gilmore S.P."/>
            <person name="Henske J.K."/>
            <person name="Sexton J.A."/>
            <person name="Solomon K.V."/>
            <person name="Seppala S."/>
            <person name="Yoo J.I."/>
            <person name="Huyett L.M."/>
            <person name="Pressman A."/>
            <person name="Cogan J.Z."/>
            <person name="Kivenson V."/>
            <person name="Peng X."/>
            <person name="Tan Y."/>
            <person name="Valentine D.L."/>
            <person name="O'Malley M.A."/>
        </authorList>
    </citation>
    <scope>NUCLEOTIDE SEQUENCE [LARGE SCALE GENOMIC DNA]</scope>
    <source>
        <strain evidence="3 4">XII</strain>
    </source>
</reference>
<dbReference type="PROSITE" id="PS00061">
    <property type="entry name" value="ADH_SHORT"/>
    <property type="match status" value="1"/>
</dbReference>
<feature type="domain" description="NAD-dependent epimerase/dehydratase" evidence="2">
    <location>
        <begin position="4"/>
        <end position="236"/>
    </location>
</feature>
<dbReference type="SUPFAM" id="SSF51735">
    <property type="entry name" value="NAD(P)-binding Rossmann-fold domains"/>
    <property type="match status" value="1"/>
</dbReference>
<evidence type="ECO:0000313" key="4">
    <source>
        <dbReference type="Proteomes" id="UP000243820"/>
    </source>
</evidence>
<keyword evidence="4" id="KW-1185">Reference proteome</keyword>
<dbReference type="Gene3D" id="3.90.25.10">
    <property type="entry name" value="UDP-galactose 4-epimerase, domain 1"/>
    <property type="match status" value="1"/>
</dbReference>
<protein>
    <submittedName>
        <fullName evidence="3">GDP-mannose 4,6-dehydratase</fullName>
    </submittedName>
</protein>
<dbReference type="Proteomes" id="UP000243820">
    <property type="component" value="Unassembled WGS sequence"/>
</dbReference>
<dbReference type="PANTHER" id="PTHR43000">
    <property type="entry name" value="DTDP-D-GLUCOSE 4,6-DEHYDRATASE-RELATED"/>
    <property type="match status" value="1"/>
</dbReference>
<dbReference type="Pfam" id="PF01370">
    <property type="entry name" value="Epimerase"/>
    <property type="match status" value="1"/>
</dbReference>
<comment type="similarity">
    <text evidence="1">Belongs to the NAD(P)-dependent epimerase/dehydratase family.</text>
</comment>
<dbReference type="InterPro" id="IPR001509">
    <property type="entry name" value="Epimerase_deHydtase"/>
</dbReference>
<dbReference type="InterPro" id="IPR020904">
    <property type="entry name" value="Sc_DH/Rdtase_CS"/>
</dbReference>
<evidence type="ECO:0000256" key="1">
    <source>
        <dbReference type="ARBA" id="ARBA00007637"/>
    </source>
</evidence>
<comment type="caution">
    <text evidence="3">The sequence shown here is derived from an EMBL/GenBank/DDBJ whole genome shotgun (WGS) entry which is preliminary data.</text>
</comment>
<dbReference type="EMBL" id="LMVO01000023">
    <property type="protein sequence ID" value="PAV09117.1"/>
    <property type="molecule type" value="Genomic_DNA"/>
</dbReference>
<dbReference type="PRINTS" id="PR01713">
    <property type="entry name" value="NUCEPIMERASE"/>
</dbReference>
<evidence type="ECO:0000259" key="2">
    <source>
        <dbReference type="Pfam" id="PF01370"/>
    </source>
</evidence>
<gene>
    <name evidence="3" type="ORF">ASJ83_01765</name>
</gene>
<name>A0AAX0Q746_9EURY</name>